<reference evidence="1 2" key="1">
    <citation type="submission" date="2023-12" db="EMBL/GenBank/DDBJ databases">
        <title>Baltic Sea Cyanobacteria.</title>
        <authorList>
            <person name="Delbaje E."/>
            <person name="Fewer D.P."/>
            <person name="Shishido T.K."/>
        </authorList>
    </citation>
    <scope>NUCLEOTIDE SEQUENCE [LARGE SCALE GENOMIC DNA]</scope>
    <source>
        <strain evidence="1 2">UHCC 0139</strain>
    </source>
</reference>
<name>A0ABU5RWG9_9CYAN</name>
<accession>A0ABU5RWG9</accession>
<protein>
    <submittedName>
        <fullName evidence="1">Uncharacterized protein</fullName>
    </submittedName>
</protein>
<sequence>MDSCSARRTLPDLLTATTDAIDGENLDIDRLELLRRVNDGRLQPEDELKAVDYLLSGIIGLADQVRMHL</sequence>
<evidence type="ECO:0000313" key="1">
    <source>
        <dbReference type="EMBL" id="MEA5392126.1"/>
    </source>
</evidence>
<dbReference type="RefSeq" id="WP_323306093.1">
    <property type="nucleotide sequence ID" value="NZ_JAYGHX010000008.1"/>
</dbReference>
<proteinExistence type="predicted"/>
<dbReference type="Proteomes" id="UP001304461">
    <property type="component" value="Unassembled WGS sequence"/>
</dbReference>
<comment type="caution">
    <text evidence="1">The sequence shown here is derived from an EMBL/GenBank/DDBJ whole genome shotgun (WGS) entry which is preliminary data.</text>
</comment>
<keyword evidence="2" id="KW-1185">Reference proteome</keyword>
<gene>
    <name evidence="1" type="ORF">VB738_12740</name>
</gene>
<organism evidence="1 2">
    <name type="scientific">Cyanobium gracile UHCC 0139</name>
    <dbReference type="NCBI Taxonomy" id="3110308"/>
    <lineage>
        <taxon>Bacteria</taxon>
        <taxon>Bacillati</taxon>
        <taxon>Cyanobacteriota</taxon>
        <taxon>Cyanophyceae</taxon>
        <taxon>Synechococcales</taxon>
        <taxon>Prochlorococcaceae</taxon>
        <taxon>Cyanobium</taxon>
    </lineage>
</organism>
<dbReference type="EMBL" id="JAYGHX010000008">
    <property type="protein sequence ID" value="MEA5392126.1"/>
    <property type="molecule type" value="Genomic_DNA"/>
</dbReference>
<evidence type="ECO:0000313" key="2">
    <source>
        <dbReference type="Proteomes" id="UP001304461"/>
    </source>
</evidence>